<comment type="caution">
    <text evidence="4">The sequence shown here is derived from an EMBL/GenBank/DDBJ whole genome shotgun (WGS) entry which is preliminary data.</text>
</comment>
<dbReference type="InterPro" id="IPR023370">
    <property type="entry name" value="TrmO-like_N"/>
</dbReference>
<dbReference type="Proteomes" id="UP001501666">
    <property type="component" value="Unassembled WGS sequence"/>
</dbReference>
<dbReference type="PANTHER" id="PTHR12818:SF0">
    <property type="entry name" value="TRNA (ADENINE(37)-N6)-METHYLTRANSFERASE"/>
    <property type="match status" value="1"/>
</dbReference>
<dbReference type="PANTHER" id="PTHR12818">
    <property type="entry name" value="TRNA (ADENINE(37)-N6)-METHYLTRANSFERASE"/>
    <property type="match status" value="1"/>
</dbReference>
<dbReference type="InterPro" id="IPR040372">
    <property type="entry name" value="YaeB-like"/>
</dbReference>
<evidence type="ECO:0000256" key="1">
    <source>
        <dbReference type="ARBA" id="ARBA00022691"/>
    </source>
</evidence>
<evidence type="ECO:0000313" key="4">
    <source>
        <dbReference type="EMBL" id="GAA2680411.1"/>
    </source>
</evidence>
<dbReference type="SUPFAM" id="SSF118196">
    <property type="entry name" value="YaeB-like"/>
    <property type="match status" value="1"/>
</dbReference>
<accession>A0ABN3SM19</accession>
<gene>
    <name evidence="4" type="ORF">GCM10010412_064590</name>
</gene>
<comment type="similarity">
    <text evidence="2">Belongs to the tRNA methyltransferase O family.</text>
</comment>
<evidence type="ECO:0000259" key="3">
    <source>
        <dbReference type="PROSITE" id="PS51668"/>
    </source>
</evidence>
<dbReference type="InterPro" id="IPR036413">
    <property type="entry name" value="YaeB-like_sf"/>
</dbReference>
<organism evidence="4 5">
    <name type="scientific">Nonomuraea recticatena</name>
    <dbReference type="NCBI Taxonomy" id="46178"/>
    <lineage>
        <taxon>Bacteria</taxon>
        <taxon>Bacillati</taxon>
        <taxon>Actinomycetota</taxon>
        <taxon>Actinomycetes</taxon>
        <taxon>Streptosporangiales</taxon>
        <taxon>Streptosporangiaceae</taxon>
        <taxon>Nonomuraea</taxon>
    </lineage>
</organism>
<evidence type="ECO:0000256" key="2">
    <source>
        <dbReference type="ARBA" id="ARBA00033753"/>
    </source>
</evidence>
<name>A0ABN3SM19_9ACTN</name>
<keyword evidence="1" id="KW-0949">S-adenosyl-L-methionine</keyword>
<sequence>MATQRHPGIWEATSATLGIAHCPAKAPIVSACAPRTSRSRTARDLICRPWTFDGLFDDFDPTGGDMEPIVVQPVGTVVGGRVEAFDDDWNVENALIRLDGTRFEPEALAGLDAFSHLEVVFQFHLVDPSSINTSARHPRGNPDWPKVGIFAQRGKNRPNLLGVSRCRVVAVDGLDLHVRGLDAIDGSPVLDIKPYMAEFGPQGETVQPEWATELMRTYY</sequence>
<dbReference type="Pfam" id="PF01980">
    <property type="entry name" value="TrmO_N"/>
    <property type="match status" value="1"/>
</dbReference>
<dbReference type="EMBL" id="BAAATE010000021">
    <property type="protein sequence ID" value="GAA2680411.1"/>
    <property type="molecule type" value="Genomic_DNA"/>
</dbReference>
<feature type="domain" description="TsaA-like" evidence="3">
    <location>
        <begin position="71"/>
        <end position="204"/>
    </location>
</feature>
<dbReference type="Gene3D" id="2.40.30.70">
    <property type="entry name" value="YaeB-like"/>
    <property type="match status" value="1"/>
</dbReference>
<evidence type="ECO:0000313" key="5">
    <source>
        <dbReference type="Proteomes" id="UP001501666"/>
    </source>
</evidence>
<keyword evidence="5" id="KW-1185">Reference proteome</keyword>
<proteinExistence type="inferred from homology"/>
<reference evidence="4 5" key="1">
    <citation type="journal article" date="2019" name="Int. J. Syst. Evol. Microbiol.">
        <title>The Global Catalogue of Microorganisms (GCM) 10K type strain sequencing project: providing services to taxonomists for standard genome sequencing and annotation.</title>
        <authorList>
            <consortium name="The Broad Institute Genomics Platform"/>
            <consortium name="The Broad Institute Genome Sequencing Center for Infectious Disease"/>
            <person name="Wu L."/>
            <person name="Ma J."/>
        </authorList>
    </citation>
    <scope>NUCLEOTIDE SEQUENCE [LARGE SCALE GENOMIC DNA]</scope>
    <source>
        <strain evidence="4 5">JCM 6835</strain>
    </source>
</reference>
<protein>
    <recommendedName>
        <fullName evidence="3">TsaA-like domain-containing protein</fullName>
    </recommendedName>
</protein>
<dbReference type="CDD" id="cd09281">
    <property type="entry name" value="UPF0066"/>
    <property type="match status" value="1"/>
</dbReference>
<dbReference type="InterPro" id="IPR036414">
    <property type="entry name" value="YaeB_N_sf"/>
</dbReference>
<dbReference type="PROSITE" id="PS51668">
    <property type="entry name" value="TSAA_2"/>
    <property type="match status" value="1"/>
</dbReference>
<dbReference type="RefSeq" id="WP_379503407.1">
    <property type="nucleotide sequence ID" value="NZ_JBHTEV010000001.1"/>
</dbReference>